<gene>
    <name evidence="1" type="ORF">J9253_04895</name>
</gene>
<dbReference type="RefSeq" id="WP_210223557.1">
    <property type="nucleotide sequence ID" value="NZ_CP072801.1"/>
</dbReference>
<accession>A0ABX7X086</accession>
<sequence>MEYFDKKLEEVYQPDIEFFSFNLIRPLVQEKASKFFYSREIKEFDLLSEKIIVSSIFFKKIDFHDYFYSEIFRDIHKNKFNVKYSVTINSSLTDQYCDKTDTKFSTINLNSEPVLYYIFLPIEEISCFMENKIKNYLIA</sequence>
<dbReference type="EMBL" id="CP072801">
    <property type="protein sequence ID" value="QTR47279.1"/>
    <property type="molecule type" value="Genomic_DNA"/>
</dbReference>
<dbReference type="Proteomes" id="UP000672039">
    <property type="component" value="Chromosome"/>
</dbReference>
<organism evidence="1 2">
    <name type="scientific">Thiothrix litoralis</name>
    <dbReference type="NCBI Taxonomy" id="2891210"/>
    <lineage>
        <taxon>Bacteria</taxon>
        <taxon>Pseudomonadati</taxon>
        <taxon>Pseudomonadota</taxon>
        <taxon>Gammaproteobacteria</taxon>
        <taxon>Thiotrichales</taxon>
        <taxon>Thiotrichaceae</taxon>
        <taxon>Thiothrix</taxon>
    </lineage>
</organism>
<keyword evidence="2" id="KW-1185">Reference proteome</keyword>
<proteinExistence type="predicted"/>
<evidence type="ECO:0000313" key="1">
    <source>
        <dbReference type="EMBL" id="QTR47279.1"/>
    </source>
</evidence>
<reference evidence="1 2" key="1">
    <citation type="submission" date="2021-04" db="EMBL/GenBank/DDBJ databases">
        <title>Genomics, taxonomy and metabolism of representatives of sulfur bacteria of the genus Thiothrix: Thiothrix fructosivorans QT, Thiothrix unzii A1T and three new species, Thiothrix subterranea sp. nov., Thiothrix litoralis sp. nov. and 'Candidatus Thiothrix anitrata' sp. nov.</title>
        <authorList>
            <person name="Ravin N.V."/>
            <person name="Smolyakov D."/>
            <person name="Rudenko T.S."/>
            <person name="Mardanov A.V."/>
            <person name="Beletsky A.V."/>
            <person name="Markov N.D."/>
            <person name="Fomenkov A.I."/>
            <person name="Roberts R.J."/>
            <person name="Karnachuk O.V."/>
            <person name="Novikov A."/>
            <person name="Grabovich M.Y."/>
        </authorList>
    </citation>
    <scope>NUCLEOTIDE SEQUENCE [LARGE SCALE GENOMIC DNA]</scope>
    <source>
        <strain evidence="1 2">AS</strain>
    </source>
</reference>
<evidence type="ECO:0000313" key="2">
    <source>
        <dbReference type="Proteomes" id="UP000672039"/>
    </source>
</evidence>
<protein>
    <submittedName>
        <fullName evidence="1">Uncharacterized protein</fullName>
    </submittedName>
</protein>
<name>A0ABX7X086_9GAMM</name>